<evidence type="ECO:0000313" key="7">
    <source>
        <dbReference type="EMBL" id="NMM43020.1"/>
    </source>
</evidence>
<feature type="transmembrane region" description="Helical" evidence="5">
    <location>
        <begin position="133"/>
        <end position="155"/>
    </location>
</feature>
<dbReference type="SUPFAM" id="SSF103473">
    <property type="entry name" value="MFS general substrate transporter"/>
    <property type="match status" value="1"/>
</dbReference>
<dbReference type="Gene3D" id="1.20.1250.20">
    <property type="entry name" value="MFS general substrate transporter like domains"/>
    <property type="match status" value="2"/>
</dbReference>
<dbReference type="PANTHER" id="PTHR43826">
    <property type="entry name" value="GLUCOSE-6-PHOSPHATE EXCHANGER SLC37A4"/>
    <property type="match status" value="1"/>
</dbReference>
<evidence type="ECO:0000259" key="6">
    <source>
        <dbReference type="PROSITE" id="PS50850"/>
    </source>
</evidence>
<feature type="transmembrane region" description="Helical" evidence="5">
    <location>
        <begin position="341"/>
        <end position="364"/>
    </location>
</feature>
<keyword evidence="8" id="KW-1185">Reference proteome</keyword>
<evidence type="ECO:0000256" key="5">
    <source>
        <dbReference type="SAM" id="Phobius"/>
    </source>
</evidence>
<protein>
    <submittedName>
        <fullName evidence="7">MFS transporter</fullName>
    </submittedName>
</protein>
<reference evidence="7 8" key="1">
    <citation type="submission" date="2020-04" db="EMBL/GenBank/DDBJ databases">
        <title>Rhodospirillaceae bacterium KN72 isolated from deep sea.</title>
        <authorList>
            <person name="Zhang D.-C."/>
        </authorList>
    </citation>
    <scope>NUCLEOTIDE SEQUENCE [LARGE SCALE GENOMIC DNA]</scope>
    <source>
        <strain evidence="7 8">KN72</strain>
    </source>
</reference>
<gene>
    <name evidence="7" type="ORF">HH303_00925</name>
</gene>
<dbReference type="GO" id="GO:0012505">
    <property type="term" value="C:endomembrane system"/>
    <property type="evidence" value="ECO:0007669"/>
    <property type="project" value="UniProtKB-SubCell"/>
</dbReference>
<dbReference type="RefSeq" id="WP_169623332.1">
    <property type="nucleotide sequence ID" value="NZ_JABBNT010000001.1"/>
</dbReference>
<feature type="transmembrane region" description="Helical" evidence="5">
    <location>
        <begin position="214"/>
        <end position="234"/>
    </location>
</feature>
<feature type="transmembrane region" description="Helical" evidence="5">
    <location>
        <begin position="78"/>
        <end position="98"/>
    </location>
</feature>
<dbReference type="AlphaFoldDB" id="A0A7Y0DWS9"/>
<feature type="transmembrane region" description="Helical" evidence="5">
    <location>
        <begin position="307"/>
        <end position="329"/>
    </location>
</feature>
<feature type="transmembrane region" description="Helical" evidence="5">
    <location>
        <begin position="167"/>
        <end position="186"/>
    </location>
</feature>
<dbReference type="PANTHER" id="PTHR43826:SF3">
    <property type="entry name" value="GLUCOSE-6-PHOSPHATE EXCHANGER SLC37A4"/>
    <property type="match status" value="1"/>
</dbReference>
<dbReference type="InterPro" id="IPR020846">
    <property type="entry name" value="MFS_dom"/>
</dbReference>
<evidence type="ECO:0000256" key="1">
    <source>
        <dbReference type="ARBA" id="ARBA00004127"/>
    </source>
</evidence>
<organism evidence="7 8">
    <name type="scientific">Pacificispira spongiicola</name>
    <dbReference type="NCBI Taxonomy" id="2729598"/>
    <lineage>
        <taxon>Bacteria</taxon>
        <taxon>Pseudomonadati</taxon>
        <taxon>Pseudomonadota</taxon>
        <taxon>Alphaproteobacteria</taxon>
        <taxon>Rhodospirillales</taxon>
        <taxon>Rhodospirillaceae</taxon>
        <taxon>Pacificispira</taxon>
    </lineage>
</organism>
<evidence type="ECO:0000256" key="2">
    <source>
        <dbReference type="ARBA" id="ARBA00022692"/>
    </source>
</evidence>
<evidence type="ECO:0000313" key="8">
    <source>
        <dbReference type="Proteomes" id="UP000539372"/>
    </source>
</evidence>
<comment type="caution">
    <text evidence="7">The sequence shown here is derived from an EMBL/GenBank/DDBJ whole genome shotgun (WGS) entry which is preliminary data.</text>
</comment>
<keyword evidence="3 5" id="KW-1133">Transmembrane helix</keyword>
<proteinExistence type="predicted"/>
<dbReference type="EMBL" id="JABBNT010000001">
    <property type="protein sequence ID" value="NMM43020.1"/>
    <property type="molecule type" value="Genomic_DNA"/>
</dbReference>
<name>A0A7Y0DWS9_9PROT</name>
<dbReference type="InterPro" id="IPR036259">
    <property type="entry name" value="MFS_trans_sf"/>
</dbReference>
<accession>A0A7Y0DWS9</accession>
<feature type="transmembrane region" description="Helical" evidence="5">
    <location>
        <begin position="7"/>
        <end position="26"/>
    </location>
</feature>
<evidence type="ECO:0000256" key="4">
    <source>
        <dbReference type="ARBA" id="ARBA00023136"/>
    </source>
</evidence>
<feature type="transmembrane region" description="Helical" evidence="5">
    <location>
        <begin position="104"/>
        <end position="124"/>
    </location>
</feature>
<comment type="subcellular location">
    <subcellularLocation>
        <location evidence="1">Endomembrane system</location>
        <topology evidence="1">Multi-pass membrane protein</topology>
    </subcellularLocation>
</comment>
<feature type="transmembrane region" description="Helical" evidence="5">
    <location>
        <begin position="281"/>
        <end position="301"/>
    </location>
</feature>
<dbReference type="InterPro" id="IPR051337">
    <property type="entry name" value="OPA_Antiporter"/>
</dbReference>
<feature type="domain" description="Major facilitator superfamily (MFS) profile" evidence="6">
    <location>
        <begin position="9"/>
        <end position="397"/>
    </location>
</feature>
<dbReference type="GO" id="GO:0016020">
    <property type="term" value="C:membrane"/>
    <property type="evidence" value="ECO:0007669"/>
    <property type="project" value="UniProtKB-ARBA"/>
</dbReference>
<sequence>MKPPAKFFAVASFLTASVFYLFEFVLRIEPSLATKDIADDLGLSLAGFGILSSLFFWIYAPMQIVVGLLLDRYGARRFILPAILVCGLGVCLFASVNSPVLAGVGRFATGLGASFAFVGALYVVNHWFAKERFALLSGAVNALGMMGTAVGAVALTAAVETTGWRTVFLGTGIFGVGLFTLALLVFRDAPVIEDMEVHESPLGPLHEIIREPQVWLTAVIGALIYMPINVFGGLWGHAELVRDHNLSSVGAETAVSMVFWGMAAGSVGAGALSDHIGHRKWIVFVGAAGGAVAWAAAIYAGTGSETILSVLLFLAGMLSATQMLTFAMARDGQSERVAGTTIAFVNMIGIGAALIFQPLIGWLVDYEGGSFLLAMMTIPASLALAAVLIVVALKEPDYPAKSEGSN</sequence>
<feature type="transmembrane region" description="Helical" evidence="5">
    <location>
        <begin position="370"/>
        <end position="393"/>
    </location>
</feature>
<dbReference type="InterPro" id="IPR011701">
    <property type="entry name" value="MFS"/>
</dbReference>
<feature type="transmembrane region" description="Helical" evidence="5">
    <location>
        <begin position="46"/>
        <end position="71"/>
    </location>
</feature>
<keyword evidence="4 5" id="KW-0472">Membrane</keyword>
<dbReference type="Pfam" id="PF07690">
    <property type="entry name" value="MFS_1"/>
    <property type="match status" value="1"/>
</dbReference>
<dbReference type="Proteomes" id="UP000539372">
    <property type="component" value="Unassembled WGS sequence"/>
</dbReference>
<feature type="transmembrane region" description="Helical" evidence="5">
    <location>
        <begin position="254"/>
        <end position="272"/>
    </location>
</feature>
<dbReference type="GO" id="GO:0061513">
    <property type="term" value="F:glucose 6-phosphate:phosphate antiporter activity"/>
    <property type="evidence" value="ECO:0007669"/>
    <property type="project" value="TreeGrafter"/>
</dbReference>
<keyword evidence="2 5" id="KW-0812">Transmembrane</keyword>
<evidence type="ECO:0000256" key="3">
    <source>
        <dbReference type="ARBA" id="ARBA00022989"/>
    </source>
</evidence>
<dbReference type="PROSITE" id="PS50850">
    <property type="entry name" value="MFS"/>
    <property type="match status" value="1"/>
</dbReference>
<dbReference type="GO" id="GO:0035435">
    <property type="term" value="P:phosphate ion transmembrane transport"/>
    <property type="evidence" value="ECO:0007669"/>
    <property type="project" value="TreeGrafter"/>
</dbReference>